<keyword evidence="2" id="KW-0808">Transferase</keyword>
<dbReference type="STRING" id="247279.NIES1031_19490"/>
<dbReference type="PANTHER" id="PTHR48090:SF7">
    <property type="entry name" value="RFBJ PROTEIN"/>
    <property type="match status" value="1"/>
</dbReference>
<reference evidence="2 3" key="1">
    <citation type="submission" date="2016-11" db="EMBL/GenBank/DDBJ databases">
        <title>Draft Genome Sequences of Nine Cyanobacterial Strains from Diverse Habitats.</title>
        <authorList>
            <person name="Zhu T."/>
            <person name="Hou S."/>
            <person name="Lu X."/>
            <person name="Hess W.R."/>
        </authorList>
    </citation>
    <scope>NUCLEOTIDE SEQUENCE [LARGE SCALE GENOMIC DNA]</scope>
    <source>
        <strain evidence="2 3">5.2 s.c.1</strain>
    </source>
</reference>
<dbReference type="InterPro" id="IPR001173">
    <property type="entry name" value="Glyco_trans_2-like"/>
</dbReference>
<dbReference type="PANTHER" id="PTHR48090">
    <property type="entry name" value="UNDECAPRENYL-PHOSPHATE 4-DEOXY-4-FORMAMIDO-L-ARABINOSE TRANSFERASE-RELATED"/>
    <property type="match status" value="1"/>
</dbReference>
<evidence type="ECO:0000313" key="2">
    <source>
        <dbReference type="EMBL" id="OKH22712.1"/>
    </source>
</evidence>
<organism evidence="2 3">
    <name type="scientific">Chroogloeocystis siderophila 5.2 s.c.1</name>
    <dbReference type="NCBI Taxonomy" id="247279"/>
    <lineage>
        <taxon>Bacteria</taxon>
        <taxon>Bacillati</taxon>
        <taxon>Cyanobacteriota</taxon>
        <taxon>Cyanophyceae</taxon>
        <taxon>Oscillatoriophycideae</taxon>
        <taxon>Chroococcales</taxon>
        <taxon>Chroococcaceae</taxon>
        <taxon>Chroogloeocystis</taxon>
    </lineage>
</organism>
<dbReference type="Proteomes" id="UP000185984">
    <property type="component" value="Unassembled WGS sequence"/>
</dbReference>
<feature type="domain" description="Glycosyltransferase 2-like" evidence="1">
    <location>
        <begin position="11"/>
        <end position="175"/>
    </location>
</feature>
<dbReference type="InterPro" id="IPR029044">
    <property type="entry name" value="Nucleotide-diphossugar_trans"/>
</dbReference>
<sequence length="249" mass="28440">MSPTADSCSVSIIIPCFNESEGIESLSTKILPVWQQLNLIRKTELIFVDDGSTDDTFAQIQHFFGEQAQIVRHPKNKGLSAAIRTGFIHSRGNIICTIDSDCTYDPQYLLPLLNLLNCADVVTASPYHPKGSVKNVPPWRLFLSKGLSQIYRIVLPQKLYTYTSMFRAYRREVLEIIPITYPGFLGLVEILVEAMLHGYKVAEYPAELQSRVYGQSKLRVARVILSHLRYLTQLMKKRFIKQKKILVYK</sequence>
<dbReference type="InterPro" id="IPR050256">
    <property type="entry name" value="Glycosyltransferase_2"/>
</dbReference>
<dbReference type="GO" id="GO:0016740">
    <property type="term" value="F:transferase activity"/>
    <property type="evidence" value="ECO:0007669"/>
    <property type="project" value="UniProtKB-KW"/>
</dbReference>
<protein>
    <submittedName>
        <fullName evidence="2">Glycosyl transferase family 2</fullName>
    </submittedName>
</protein>
<proteinExistence type="predicted"/>
<dbReference type="Gene3D" id="3.90.550.10">
    <property type="entry name" value="Spore Coat Polysaccharide Biosynthesis Protein SpsA, Chain A"/>
    <property type="match status" value="1"/>
</dbReference>
<dbReference type="EMBL" id="MRCC01000019">
    <property type="protein sequence ID" value="OKH22712.1"/>
    <property type="molecule type" value="Genomic_DNA"/>
</dbReference>
<name>A0A1U7HGI5_9CHRO</name>
<keyword evidence="3" id="KW-1185">Reference proteome</keyword>
<comment type="caution">
    <text evidence="2">The sequence shown here is derived from an EMBL/GenBank/DDBJ whole genome shotgun (WGS) entry which is preliminary data.</text>
</comment>
<gene>
    <name evidence="2" type="ORF">NIES1031_19490</name>
</gene>
<dbReference type="Pfam" id="PF00535">
    <property type="entry name" value="Glycos_transf_2"/>
    <property type="match status" value="1"/>
</dbReference>
<dbReference type="SUPFAM" id="SSF53448">
    <property type="entry name" value="Nucleotide-diphospho-sugar transferases"/>
    <property type="match status" value="1"/>
</dbReference>
<dbReference type="AlphaFoldDB" id="A0A1U7HGI5"/>
<accession>A0A1U7HGI5</accession>
<evidence type="ECO:0000259" key="1">
    <source>
        <dbReference type="Pfam" id="PF00535"/>
    </source>
</evidence>
<evidence type="ECO:0000313" key="3">
    <source>
        <dbReference type="Proteomes" id="UP000185984"/>
    </source>
</evidence>